<evidence type="ECO:0000259" key="7">
    <source>
        <dbReference type="PROSITE" id="PS50850"/>
    </source>
</evidence>
<accession>A0A7H8N8X7</accession>
<reference evidence="8 9" key="1">
    <citation type="submission" date="2020-06" db="EMBL/GenBank/DDBJ databases">
        <title>Genome mining for natural products.</title>
        <authorList>
            <person name="Zhang B."/>
            <person name="Shi J."/>
            <person name="Ge H."/>
        </authorList>
    </citation>
    <scope>NUCLEOTIDE SEQUENCE [LARGE SCALE GENOMIC DNA]</scope>
    <source>
        <strain evidence="8 9">NA00687</strain>
    </source>
</reference>
<dbReference type="PANTHER" id="PTHR23514">
    <property type="entry name" value="BYPASS OF STOP CODON PROTEIN 6"/>
    <property type="match status" value="1"/>
</dbReference>
<protein>
    <submittedName>
        <fullName evidence="8">MFS transporter</fullName>
    </submittedName>
</protein>
<gene>
    <name evidence="8" type="ORF">HUT08_16330</name>
</gene>
<dbReference type="Gene3D" id="1.20.1250.20">
    <property type="entry name" value="MFS general substrate transporter like domains"/>
    <property type="match status" value="2"/>
</dbReference>
<keyword evidence="3 6" id="KW-1133">Transmembrane helix</keyword>
<dbReference type="PROSITE" id="PS50850">
    <property type="entry name" value="MFS"/>
    <property type="match status" value="1"/>
</dbReference>
<evidence type="ECO:0000313" key="8">
    <source>
        <dbReference type="EMBL" id="QKW50842.1"/>
    </source>
</evidence>
<feature type="transmembrane region" description="Helical" evidence="6">
    <location>
        <begin position="100"/>
        <end position="118"/>
    </location>
</feature>
<keyword evidence="4 6" id="KW-0472">Membrane</keyword>
<dbReference type="GO" id="GO:0022857">
    <property type="term" value="F:transmembrane transporter activity"/>
    <property type="evidence" value="ECO:0007669"/>
    <property type="project" value="InterPro"/>
</dbReference>
<comment type="subcellular location">
    <subcellularLocation>
        <location evidence="1">Cell membrane</location>
        <topology evidence="1">Multi-pass membrane protein</topology>
    </subcellularLocation>
</comment>
<feature type="region of interest" description="Disordered" evidence="5">
    <location>
        <begin position="188"/>
        <end position="239"/>
    </location>
</feature>
<keyword evidence="9" id="KW-1185">Reference proteome</keyword>
<feature type="transmembrane region" description="Helical" evidence="6">
    <location>
        <begin position="367"/>
        <end position="390"/>
    </location>
</feature>
<sequence length="444" mass="44531">MLGVRDDFRRRLLAIAALFCVLGFQYATWAARLPALKSDLDLSKAEVGLLLMAAGVGAAISFPLVAVLTRRLGSRRLAVVSGLFLGAVLLGLAAAPNYPLALAVMCLDGLAVGCLNVAMNAQGAALEARHDRTAMAKLHAVFSAGSLFAALLASGMNALTDSVAAHFGAAAAIIALLVVATRSHLLPDETPTEQAGGTAERAGDAGPAAPVAEGDTGSTADSPATGVAPDTHETDAPRRRLGLPATATLWMGGAMVFGTVTEGAMNDWSALYLEEVAGASAKVAPLGIAVVSVMMVAARLFADGWRARWGDGRVVRVGSVLAGTGLALALLAGGVVPALLGFACMGLGIAAVTPCVYVAAARQGSDALALVAAMGTTGLLAGPPVIGFIAQGSNMTWGMGAVAASAVLVAACATRIRWTAAPENPKKAEPAEPAAAEPVEPAAS</sequence>
<feature type="transmembrane region" description="Helical" evidence="6">
    <location>
        <begin position="338"/>
        <end position="360"/>
    </location>
</feature>
<dbReference type="CDD" id="cd17393">
    <property type="entry name" value="MFS_MosC_like"/>
    <property type="match status" value="1"/>
</dbReference>
<dbReference type="RefSeq" id="WP_176162575.1">
    <property type="nucleotide sequence ID" value="NZ_CP054929.1"/>
</dbReference>
<feature type="transmembrane region" description="Helical" evidence="6">
    <location>
        <begin position="163"/>
        <end position="180"/>
    </location>
</feature>
<proteinExistence type="predicted"/>
<dbReference type="InterPro" id="IPR051788">
    <property type="entry name" value="MFS_Transporter"/>
</dbReference>
<feature type="region of interest" description="Disordered" evidence="5">
    <location>
        <begin position="422"/>
        <end position="444"/>
    </location>
</feature>
<evidence type="ECO:0000256" key="1">
    <source>
        <dbReference type="ARBA" id="ARBA00004651"/>
    </source>
</evidence>
<name>A0A7H8N8X7_9ACTN</name>
<evidence type="ECO:0000256" key="2">
    <source>
        <dbReference type="ARBA" id="ARBA00022692"/>
    </source>
</evidence>
<dbReference type="Proteomes" id="UP000509303">
    <property type="component" value="Chromosome"/>
</dbReference>
<evidence type="ECO:0000313" key="9">
    <source>
        <dbReference type="Proteomes" id="UP000509303"/>
    </source>
</evidence>
<dbReference type="SUPFAM" id="SSF103473">
    <property type="entry name" value="MFS general substrate transporter"/>
    <property type="match status" value="1"/>
</dbReference>
<evidence type="ECO:0000256" key="3">
    <source>
        <dbReference type="ARBA" id="ARBA00022989"/>
    </source>
</evidence>
<feature type="compositionally biased region" description="Low complexity" evidence="5">
    <location>
        <begin position="431"/>
        <end position="444"/>
    </location>
</feature>
<feature type="transmembrane region" description="Helical" evidence="6">
    <location>
        <begin position="281"/>
        <end position="302"/>
    </location>
</feature>
<feature type="transmembrane region" description="Helical" evidence="6">
    <location>
        <begin position="241"/>
        <end position="261"/>
    </location>
</feature>
<dbReference type="PANTHER" id="PTHR23514:SF13">
    <property type="entry name" value="INNER MEMBRANE PROTEIN YBJJ"/>
    <property type="match status" value="1"/>
</dbReference>
<dbReference type="InterPro" id="IPR036259">
    <property type="entry name" value="MFS_trans_sf"/>
</dbReference>
<dbReference type="EMBL" id="CP054929">
    <property type="protein sequence ID" value="QKW50842.1"/>
    <property type="molecule type" value="Genomic_DNA"/>
</dbReference>
<evidence type="ECO:0000256" key="5">
    <source>
        <dbReference type="SAM" id="MobiDB-lite"/>
    </source>
</evidence>
<evidence type="ECO:0000256" key="6">
    <source>
        <dbReference type="SAM" id="Phobius"/>
    </source>
</evidence>
<feature type="transmembrane region" description="Helical" evidence="6">
    <location>
        <begin position="49"/>
        <end position="69"/>
    </location>
</feature>
<dbReference type="InterPro" id="IPR020846">
    <property type="entry name" value="MFS_dom"/>
</dbReference>
<feature type="transmembrane region" description="Helical" evidence="6">
    <location>
        <begin position="396"/>
        <end position="416"/>
    </location>
</feature>
<evidence type="ECO:0000256" key="4">
    <source>
        <dbReference type="ARBA" id="ARBA00023136"/>
    </source>
</evidence>
<dbReference type="GO" id="GO:0005886">
    <property type="term" value="C:plasma membrane"/>
    <property type="evidence" value="ECO:0007669"/>
    <property type="project" value="UniProtKB-SubCell"/>
</dbReference>
<keyword evidence="2 6" id="KW-0812">Transmembrane</keyword>
<dbReference type="Pfam" id="PF07690">
    <property type="entry name" value="MFS_1"/>
    <property type="match status" value="1"/>
</dbReference>
<feature type="transmembrane region" description="Helical" evidence="6">
    <location>
        <begin position="76"/>
        <end position="94"/>
    </location>
</feature>
<organism evidence="8 9">
    <name type="scientific">Streptomyces buecherae</name>
    <dbReference type="NCBI Taxonomy" id="2763006"/>
    <lineage>
        <taxon>Bacteria</taxon>
        <taxon>Bacillati</taxon>
        <taxon>Actinomycetota</taxon>
        <taxon>Actinomycetes</taxon>
        <taxon>Kitasatosporales</taxon>
        <taxon>Streptomycetaceae</taxon>
        <taxon>Streptomyces</taxon>
    </lineage>
</organism>
<dbReference type="InterPro" id="IPR011701">
    <property type="entry name" value="MFS"/>
</dbReference>
<dbReference type="AlphaFoldDB" id="A0A7H8N8X7"/>
<feature type="transmembrane region" description="Helical" evidence="6">
    <location>
        <begin position="314"/>
        <end position="332"/>
    </location>
</feature>
<feature type="domain" description="Major facilitator superfamily (MFS) profile" evidence="7">
    <location>
        <begin position="11"/>
        <end position="425"/>
    </location>
</feature>
<feature type="transmembrane region" description="Helical" evidence="6">
    <location>
        <begin position="138"/>
        <end position="157"/>
    </location>
</feature>